<name>A0ABQ8YV57_9EUKA</name>
<dbReference type="InterPro" id="IPR036465">
    <property type="entry name" value="vWFA_dom_sf"/>
</dbReference>
<evidence type="ECO:0000313" key="2">
    <source>
        <dbReference type="EMBL" id="KAJ6248510.1"/>
    </source>
</evidence>
<dbReference type="PANTHER" id="PTHR10857:SF106">
    <property type="entry name" value="C2 DOMAIN-CONTAINING PROTEIN"/>
    <property type="match status" value="1"/>
</dbReference>
<sequence length="508" mass="57733">MKGIKKPQIKLKVEFINCPNKCNILLQKINENKEEEEWDEIQNERISTNKQDFSVTFAFDSNFPDRSYFKLSVQTKGSESAEFGFYSFTLGDLIICIKEKKNKLALKDPKTTKDLDSFIQISLEEEKKENYLLKMAFSSEKIKKLSSKSNVYLKFLFIDEENEISKEVCRTMRCPSKEIQWNSFKISSNDFCMGEFDHPITVECWEQKSSEKEKLAGVGEITLEEMIQSTNDYKFPLVVPGTQKKKKAKQLGIIDLVSFSKSQEYSLFSYLTTKLEIQLAFAVDFTASNGLPKFPNSLHYRDPPKLNQYETVIHTLGSALLPYQKNKNTIPALGFGGKINTTGKNINCQCFPLNGKPENPECEGIGGVLNAYQNALKHVGLHGPANFANIIKGMKVMTETLGNTYYTVLIIIIDGDPCDLVLTVNALLSSSKELMSVVFVGVGDDNFTDMKRIMASQLDQKYRKNFHFVKFDENFKNNPKLFIQSALNPLNHQILEGLNLKKIKSDVN</sequence>
<dbReference type="InterPro" id="IPR045052">
    <property type="entry name" value="Copine"/>
</dbReference>
<evidence type="ECO:0000313" key="3">
    <source>
        <dbReference type="Proteomes" id="UP001150062"/>
    </source>
</evidence>
<dbReference type="Pfam" id="PF07002">
    <property type="entry name" value="Copine"/>
    <property type="match status" value="1"/>
</dbReference>
<accession>A0ABQ8YV57</accession>
<gene>
    <name evidence="2" type="ORF">M0813_17476</name>
</gene>
<organism evidence="2 3">
    <name type="scientific">Anaeramoeba flamelloides</name>
    <dbReference type="NCBI Taxonomy" id="1746091"/>
    <lineage>
        <taxon>Eukaryota</taxon>
        <taxon>Metamonada</taxon>
        <taxon>Anaeramoebidae</taxon>
        <taxon>Anaeramoeba</taxon>
    </lineage>
</organism>
<dbReference type="Proteomes" id="UP001150062">
    <property type="component" value="Unassembled WGS sequence"/>
</dbReference>
<keyword evidence="3" id="KW-1185">Reference proteome</keyword>
<feature type="domain" description="Copine C-terminal" evidence="1">
    <location>
        <begin position="297"/>
        <end position="504"/>
    </location>
</feature>
<evidence type="ECO:0000259" key="1">
    <source>
        <dbReference type="Pfam" id="PF07002"/>
    </source>
</evidence>
<protein>
    <submittedName>
        <fullName evidence="2">Copine-8</fullName>
    </submittedName>
</protein>
<reference evidence="2" key="1">
    <citation type="submission" date="2022-08" db="EMBL/GenBank/DDBJ databases">
        <title>Novel sulfate-reducing endosymbionts in the free-living metamonad Anaeramoeba.</title>
        <authorList>
            <person name="Jerlstrom-Hultqvist J."/>
            <person name="Cepicka I."/>
            <person name="Gallot-Lavallee L."/>
            <person name="Salas-Leiva D."/>
            <person name="Curtis B.A."/>
            <person name="Zahonova K."/>
            <person name="Pipaliya S."/>
            <person name="Dacks J."/>
            <person name="Roger A.J."/>
        </authorList>
    </citation>
    <scope>NUCLEOTIDE SEQUENCE</scope>
    <source>
        <strain evidence="2">Schooner1</strain>
    </source>
</reference>
<dbReference type="InterPro" id="IPR010734">
    <property type="entry name" value="Copine_C"/>
</dbReference>
<comment type="caution">
    <text evidence="2">The sequence shown here is derived from an EMBL/GenBank/DDBJ whole genome shotgun (WGS) entry which is preliminary data.</text>
</comment>
<proteinExistence type="predicted"/>
<dbReference type="SUPFAM" id="SSF53300">
    <property type="entry name" value="vWA-like"/>
    <property type="match status" value="1"/>
</dbReference>
<dbReference type="PANTHER" id="PTHR10857">
    <property type="entry name" value="COPINE"/>
    <property type="match status" value="1"/>
</dbReference>
<dbReference type="EMBL" id="JAOAOG010000110">
    <property type="protein sequence ID" value="KAJ6248510.1"/>
    <property type="molecule type" value="Genomic_DNA"/>
</dbReference>